<proteinExistence type="predicted"/>
<keyword evidence="3" id="KW-1185">Reference proteome</keyword>
<dbReference type="EMBL" id="JAEUBE010000158">
    <property type="protein sequence ID" value="KAH3668641.1"/>
    <property type="molecule type" value="Genomic_DNA"/>
</dbReference>
<dbReference type="GeneID" id="70234362"/>
<organism evidence="2 3">
    <name type="scientific">Ogataea philodendri</name>
    <dbReference type="NCBI Taxonomy" id="1378263"/>
    <lineage>
        <taxon>Eukaryota</taxon>
        <taxon>Fungi</taxon>
        <taxon>Dikarya</taxon>
        <taxon>Ascomycota</taxon>
        <taxon>Saccharomycotina</taxon>
        <taxon>Pichiomycetes</taxon>
        <taxon>Pichiales</taxon>
        <taxon>Pichiaceae</taxon>
        <taxon>Ogataea</taxon>
    </lineage>
</organism>
<dbReference type="Proteomes" id="UP000769157">
    <property type="component" value="Unassembled WGS sequence"/>
</dbReference>
<comment type="caution">
    <text evidence="2">The sequence shown here is derived from an EMBL/GenBank/DDBJ whole genome shotgun (WGS) entry which is preliminary data.</text>
</comment>
<protein>
    <submittedName>
        <fullName evidence="2">Uncharacterized protein</fullName>
    </submittedName>
</protein>
<reference evidence="2" key="2">
    <citation type="submission" date="2021-01" db="EMBL/GenBank/DDBJ databases">
        <authorList>
            <person name="Schikora-Tamarit M.A."/>
        </authorList>
    </citation>
    <scope>NUCLEOTIDE SEQUENCE</scope>
    <source>
        <strain evidence="2">CBS6075</strain>
    </source>
</reference>
<reference evidence="2" key="1">
    <citation type="journal article" date="2021" name="Open Biol.">
        <title>Shared evolutionary footprints suggest mitochondrial oxidative damage underlies multiple complex I losses in fungi.</title>
        <authorList>
            <person name="Schikora-Tamarit M.A."/>
            <person name="Marcet-Houben M."/>
            <person name="Nosek J."/>
            <person name="Gabaldon T."/>
        </authorList>
    </citation>
    <scope>NUCLEOTIDE SEQUENCE</scope>
    <source>
        <strain evidence="2">CBS6075</strain>
    </source>
</reference>
<feature type="compositionally biased region" description="Basic and acidic residues" evidence="1">
    <location>
        <begin position="27"/>
        <end position="37"/>
    </location>
</feature>
<dbReference type="OrthoDB" id="4092856at2759"/>
<gene>
    <name evidence="2" type="ORF">OGAPHI_002395</name>
</gene>
<feature type="region of interest" description="Disordered" evidence="1">
    <location>
        <begin position="27"/>
        <end position="49"/>
    </location>
</feature>
<name>A0A9P8T797_9ASCO</name>
<evidence type="ECO:0000313" key="2">
    <source>
        <dbReference type="EMBL" id="KAH3668641.1"/>
    </source>
</evidence>
<sequence length="386" mass="41968">MQSGSAHNTPMTSTALVRVAEHTRLESGLDHVKRRGENGSTHAPKTAGHEMDPRLDFLRLFQLICGLVPHRRRLVARKICVTTGSGSLGLSLVSTWSSTTVWGSWCEINVLLRVQSHHERWDVDDLLTNGNVSLGDQDSGVVDGLGKTKLENLGLQSSLKEILNLQGQNVIQLHSVFWQDTDSDQSSDQGVTFEKSLRVLLVSGQQVSGGSSDLGQLETNSIDFVLVLQTVFTGEFKLGVQSSGLSTYVRILIGSLSFGAARHGDVRVVLFDDRVHILDVERSHITHLLDLVGDLLDLVVRQVEVQLLDSALDSVPSRQSVGKVDVSGESEIFRIQDLVGGWVGQDSLGVNTGLVGEGAETGDWVVERNVHLDNVGHQVLQVADLV</sequence>
<dbReference type="AlphaFoldDB" id="A0A9P8T797"/>
<accession>A0A9P8T797</accession>
<evidence type="ECO:0000313" key="3">
    <source>
        <dbReference type="Proteomes" id="UP000769157"/>
    </source>
</evidence>
<evidence type="ECO:0000256" key="1">
    <source>
        <dbReference type="SAM" id="MobiDB-lite"/>
    </source>
</evidence>
<dbReference type="RefSeq" id="XP_046063055.1">
    <property type="nucleotide sequence ID" value="XM_046203260.1"/>
</dbReference>